<name>A0A1A5YEP4_9BACL</name>
<dbReference type="STRING" id="1844972.A7K91_20395"/>
<keyword evidence="1" id="KW-0472">Membrane</keyword>
<organism evidence="2 3">
    <name type="scientific">Paenibacillus oryzae</name>
    <dbReference type="NCBI Taxonomy" id="1844972"/>
    <lineage>
        <taxon>Bacteria</taxon>
        <taxon>Bacillati</taxon>
        <taxon>Bacillota</taxon>
        <taxon>Bacilli</taxon>
        <taxon>Bacillales</taxon>
        <taxon>Paenibacillaceae</taxon>
        <taxon>Paenibacillus</taxon>
    </lineage>
</organism>
<protein>
    <submittedName>
        <fullName evidence="2">Uncharacterized protein</fullName>
    </submittedName>
</protein>
<keyword evidence="1" id="KW-0812">Transmembrane</keyword>
<sequence>MESRNGTEWGENGNQDDNQRFLRGIYRKAAILEYERMENERVLANRKTLRKQWLIRTGTMMGAGIGFIMMMKMSSFAMTAVLPLSSVLIMLGLLLEYIELRMTANKE</sequence>
<evidence type="ECO:0000313" key="3">
    <source>
        <dbReference type="Proteomes" id="UP000092024"/>
    </source>
</evidence>
<keyword evidence="1" id="KW-1133">Transmembrane helix</keyword>
<comment type="caution">
    <text evidence="2">The sequence shown here is derived from an EMBL/GenBank/DDBJ whole genome shotgun (WGS) entry which is preliminary data.</text>
</comment>
<feature type="transmembrane region" description="Helical" evidence="1">
    <location>
        <begin position="76"/>
        <end position="98"/>
    </location>
</feature>
<dbReference type="EMBL" id="LYPA01000067">
    <property type="protein sequence ID" value="OBR64054.1"/>
    <property type="molecule type" value="Genomic_DNA"/>
</dbReference>
<dbReference type="Proteomes" id="UP000092024">
    <property type="component" value="Unassembled WGS sequence"/>
</dbReference>
<accession>A0A1A5YEP4</accession>
<evidence type="ECO:0000256" key="1">
    <source>
        <dbReference type="SAM" id="Phobius"/>
    </source>
</evidence>
<keyword evidence="3" id="KW-1185">Reference proteome</keyword>
<proteinExistence type="predicted"/>
<dbReference type="RefSeq" id="WP_068685483.1">
    <property type="nucleotide sequence ID" value="NZ_LYPA01000067.1"/>
</dbReference>
<reference evidence="2 3" key="1">
    <citation type="submission" date="2016-05" db="EMBL/GenBank/DDBJ databases">
        <title>Paenibacillus oryzae. sp. nov., isolated from the rice root.</title>
        <authorList>
            <person name="Zhang J."/>
            <person name="Zhang X."/>
        </authorList>
    </citation>
    <scope>NUCLEOTIDE SEQUENCE [LARGE SCALE GENOMIC DNA]</scope>
    <source>
        <strain evidence="2 3">1DrF-4</strain>
    </source>
</reference>
<feature type="transmembrane region" description="Helical" evidence="1">
    <location>
        <begin position="53"/>
        <end position="70"/>
    </location>
</feature>
<evidence type="ECO:0000313" key="2">
    <source>
        <dbReference type="EMBL" id="OBR64054.1"/>
    </source>
</evidence>
<dbReference type="AlphaFoldDB" id="A0A1A5YEP4"/>
<gene>
    <name evidence="2" type="ORF">A7K91_20395</name>
</gene>